<evidence type="ECO:0000313" key="1">
    <source>
        <dbReference type="EMBL" id="RIA55642.1"/>
    </source>
</evidence>
<gene>
    <name evidence="1" type="ORF">BXY53_0712</name>
</gene>
<evidence type="ECO:0000313" key="2">
    <source>
        <dbReference type="Proteomes" id="UP000266273"/>
    </source>
</evidence>
<dbReference type="AlphaFoldDB" id="A0A397Q3D6"/>
<dbReference type="EMBL" id="QXDF01000001">
    <property type="protein sequence ID" value="RIA55642.1"/>
    <property type="molecule type" value="Genomic_DNA"/>
</dbReference>
<dbReference type="OrthoDB" id="7932226at2"/>
<reference evidence="1 2" key="1">
    <citation type="submission" date="2018-08" db="EMBL/GenBank/DDBJ databases">
        <title>Genomic Encyclopedia of Archaeal and Bacterial Type Strains, Phase II (KMG-II): from individual species to whole genera.</title>
        <authorList>
            <person name="Goeker M."/>
        </authorList>
    </citation>
    <scope>NUCLEOTIDE SEQUENCE [LARGE SCALE GENOMIC DNA]</scope>
    <source>
        <strain evidence="1 2">DSM 5002</strain>
    </source>
</reference>
<accession>A0A397Q3D6</accession>
<sequence length="138" mass="15382">MTKSENPVPADQILAKIFEVVLEEARQRPEFAEKLVNALPRGAIAEIQKPARARKAKAGFDPNAFSLVAVMQTEGMAGVKRRLNPIKRKQDLRALAEAQHMPVDRETFYSDKTKLQALKDELIRATEARIADRMAAAS</sequence>
<organism evidence="1 2">
    <name type="scientific">Dichotomicrobium thermohalophilum</name>
    <dbReference type="NCBI Taxonomy" id="933063"/>
    <lineage>
        <taxon>Bacteria</taxon>
        <taxon>Pseudomonadati</taxon>
        <taxon>Pseudomonadota</taxon>
        <taxon>Alphaproteobacteria</taxon>
        <taxon>Hyphomicrobiales</taxon>
        <taxon>Hyphomicrobiaceae</taxon>
        <taxon>Dichotomicrobium</taxon>
    </lineage>
</organism>
<name>A0A397Q3D6_9HYPH</name>
<comment type="caution">
    <text evidence="1">The sequence shown here is derived from an EMBL/GenBank/DDBJ whole genome shotgun (WGS) entry which is preliminary data.</text>
</comment>
<dbReference type="Proteomes" id="UP000266273">
    <property type="component" value="Unassembled WGS sequence"/>
</dbReference>
<dbReference type="RefSeq" id="WP_119060521.1">
    <property type="nucleotide sequence ID" value="NZ_QXDF01000001.1"/>
</dbReference>
<proteinExistence type="predicted"/>
<keyword evidence="2" id="KW-1185">Reference proteome</keyword>
<protein>
    <submittedName>
        <fullName evidence="1">Uncharacterized protein</fullName>
    </submittedName>
</protein>